<evidence type="ECO:0000259" key="8">
    <source>
        <dbReference type="PROSITE" id="PS51379"/>
    </source>
</evidence>
<evidence type="ECO:0000256" key="4">
    <source>
        <dbReference type="ARBA" id="ARBA00022737"/>
    </source>
</evidence>
<evidence type="ECO:0000256" key="7">
    <source>
        <dbReference type="ARBA" id="ARBA00023014"/>
    </source>
</evidence>
<dbReference type="PROSITE" id="PS51379">
    <property type="entry name" value="4FE4S_FER_2"/>
    <property type="match status" value="1"/>
</dbReference>
<dbReference type="GO" id="GO:0006089">
    <property type="term" value="P:lactate metabolic process"/>
    <property type="evidence" value="ECO:0007669"/>
    <property type="project" value="InterPro"/>
</dbReference>
<dbReference type="AlphaFoldDB" id="A0A2G6MRM0"/>
<keyword evidence="5" id="KW-0249">Electron transport</keyword>
<dbReference type="InterPro" id="IPR037171">
    <property type="entry name" value="NagB/RpiA_transferase-like"/>
</dbReference>
<dbReference type="Pfam" id="PF02589">
    <property type="entry name" value="LUD_dom"/>
    <property type="match status" value="1"/>
</dbReference>
<dbReference type="GO" id="GO:0051539">
    <property type="term" value="F:4 iron, 4 sulfur cluster binding"/>
    <property type="evidence" value="ECO:0007669"/>
    <property type="project" value="UniProtKB-KW"/>
</dbReference>
<dbReference type="InterPro" id="IPR009051">
    <property type="entry name" value="Helical_ferredxn"/>
</dbReference>
<evidence type="ECO:0000313" key="10">
    <source>
        <dbReference type="Proteomes" id="UP000231203"/>
    </source>
</evidence>
<keyword evidence="2" id="KW-0004">4Fe-4S</keyword>
<evidence type="ECO:0000256" key="3">
    <source>
        <dbReference type="ARBA" id="ARBA00022723"/>
    </source>
</evidence>
<gene>
    <name evidence="9" type="ORF">CSA25_04225</name>
</gene>
<dbReference type="GO" id="GO:0046872">
    <property type="term" value="F:metal ion binding"/>
    <property type="evidence" value="ECO:0007669"/>
    <property type="project" value="UniProtKB-KW"/>
</dbReference>
<dbReference type="PANTHER" id="PTHR47153:SF2">
    <property type="entry name" value="LACTATE UTILIZATION PROTEIN B"/>
    <property type="match status" value="1"/>
</dbReference>
<dbReference type="InterPro" id="IPR003741">
    <property type="entry name" value="LUD_dom"/>
</dbReference>
<dbReference type="InterPro" id="IPR017896">
    <property type="entry name" value="4Fe4S_Fe-S-bd"/>
</dbReference>
<dbReference type="InterPro" id="IPR024185">
    <property type="entry name" value="FTHF_cligase-like_sf"/>
</dbReference>
<sequence>MAILYDQEHSFKERVKNSIADDFKHNAIKTAQDLFYGKRAIQVDAVDAWQDFRKQAAEIRDHVLANLDYYLNKFADNAEKNGAKVYFAKTDKDACGHVVDIFKRRQAKSVVKAKTMVSEEIDVNHALMDEGIEVNETDLAEVILQLDNWNPPSHIVVPALHLDRTVIQQIFSRYGYTGSEEPAEMTRFARQYIRKKFLNADVGITGCNFGVADTGSTFIVTNEGNGRMVTTLPEIQIVLMGMERLVPDLDALSLMMELLIRSSVGSKITSYFSMTNGPRKPGEMDGPKELHLVIIDNGRSEILRSEFRSMLRCIRCGACLNICPVYRHITGHAYGSIYPGPMGAVLTPLLVGYEKAKDLPYASTLCGACTDHCPVKIPLHELLLKHRENIADRDAMTPKIEKTIFGMAGMGLSRPNLYNMGTKAAARAMKQMAGKDDMIKNARHMPILKNWVQCRDMPLMKKEKFRDWFKTYQNEK</sequence>
<evidence type="ECO:0000256" key="6">
    <source>
        <dbReference type="ARBA" id="ARBA00023004"/>
    </source>
</evidence>
<dbReference type="EMBL" id="PDTI01000036">
    <property type="protein sequence ID" value="PIE62612.1"/>
    <property type="molecule type" value="Genomic_DNA"/>
</dbReference>
<evidence type="ECO:0000256" key="2">
    <source>
        <dbReference type="ARBA" id="ARBA00022485"/>
    </source>
</evidence>
<reference evidence="9 10" key="1">
    <citation type="submission" date="2017-10" db="EMBL/GenBank/DDBJ databases">
        <title>Novel microbial diversity and functional potential in the marine mammal oral microbiome.</title>
        <authorList>
            <person name="Dudek N.K."/>
            <person name="Sun C.L."/>
            <person name="Burstein D."/>
            <person name="Kantor R.S."/>
            <person name="Aliaga Goltsman D.S."/>
            <person name="Bik E.M."/>
            <person name="Thomas B.C."/>
            <person name="Banfield J.F."/>
            <person name="Relman D.A."/>
        </authorList>
    </citation>
    <scope>NUCLEOTIDE SEQUENCE [LARGE SCALE GENOMIC DNA]</scope>
    <source>
        <strain evidence="9">DOLJORAL78_47_202</strain>
    </source>
</reference>
<evidence type="ECO:0000256" key="5">
    <source>
        <dbReference type="ARBA" id="ARBA00022982"/>
    </source>
</evidence>
<keyword evidence="1" id="KW-0813">Transport</keyword>
<proteinExistence type="predicted"/>
<keyword evidence="7" id="KW-0411">Iron-sulfur</keyword>
<evidence type="ECO:0000313" key="9">
    <source>
        <dbReference type="EMBL" id="PIE62612.1"/>
    </source>
</evidence>
<dbReference type="NCBIfam" id="TIGR00273">
    <property type="entry name" value="LutB/LldF family L-lactate oxidation iron-sulfur protein"/>
    <property type="match status" value="1"/>
</dbReference>
<dbReference type="PANTHER" id="PTHR47153">
    <property type="entry name" value="LACTATE UTILIZATION PROTEIN B"/>
    <property type="match status" value="1"/>
</dbReference>
<keyword evidence="6" id="KW-0408">Iron</keyword>
<dbReference type="SUPFAM" id="SSF46548">
    <property type="entry name" value="alpha-helical ferredoxin"/>
    <property type="match status" value="1"/>
</dbReference>
<keyword evidence="3" id="KW-0479">Metal-binding</keyword>
<dbReference type="Proteomes" id="UP000231203">
    <property type="component" value="Unassembled WGS sequence"/>
</dbReference>
<dbReference type="SUPFAM" id="SSF100950">
    <property type="entry name" value="NagB/RpiA/CoA transferase-like"/>
    <property type="match status" value="1"/>
</dbReference>
<name>A0A2G6MRM0_9BACT</name>
<protein>
    <submittedName>
        <fullName evidence="9">Iron-sulfur cluster-binding protein</fullName>
    </submittedName>
</protein>
<organism evidence="9 10">
    <name type="scientific">Desulfobacter postgatei</name>
    <dbReference type="NCBI Taxonomy" id="2293"/>
    <lineage>
        <taxon>Bacteria</taxon>
        <taxon>Pseudomonadati</taxon>
        <taxon>Thermodesulfobacteriota</taxon>
        <taxon>Desulfobacteria</taxon>
        <taxon>Desulfobacterales</taxon>
        <taxon>Desulfobacteraceae</taxon>
        <taxon>Desulfobacter</taxon>
    </lineage>
</organism>
<accession>A0A2G6MRM0</accession>
<dbReference type="Gene3D" id="3.40.50.10420">
    <property type="entry name" value="NagB/RpiA/CoA transferase-like"/>
    <property type="match status" value="1"/>
</dbReference>
<feature type="domain" description="4Fe-4S ferredoxin-type" evidence="8">
    <location>
        <begin position="303"/>
        <end position="334"/>
    </location>
</feature>
<comment type="caution">
    <text evidence="9">The sequence shown here is derived from an EMBL/GenBank/DDBJ whole genome shotgun (WGS) entry which is preliminary data.</text>
</comment>
<dbReference type="Pfam" id="PF13183">
    <property type="entry name" value="Fer4_8"/>
    <property type="match status" value="1"/>
</dbReference>
<dbReference type="InterPro" id="IPR024569">
    <property type="entry name" value="LutB_C"/>
</dbReference>
<dbReference type="PROSITE" id="PS00198">
    <property type="entry name" value="4FE4S_FER_1"/>
    <property type="match status" value="1"/>
</dbReference>
<keyword evidence="4" id="KW-0677">Repeat</keyword>
<dbReference type="InterPro" id="IPR017900">
    <property type="entry name" value="4Fe4S_Fe_S_CS"/>
</dbReference>
<dbReference type="Pfam" id="PF11870">
    <property type="entry name" value="LutB_C"/>
    <property type="match status" value="1"/>
</dbReference>
<dbReference type="InterPro" id="IPR004452">
    <property type="entry name" value="LutB/LldF"/>
</dbReference>
<evidence type="ECO:0000256" key="1">
    <source>
        <dbReference type="ARBA" id="ARBA00022448"/>
    </source>
</evidence>
<dbReference type="Gene3D" id="1.10.1060.10">
    <property type="entry name" value="Alpha-helical ferredoxin"/>
    <property type="match status" value="1"/>
</dbReference>